<dbReference type="PANTHER" id="PTHR43229">
    <property type="entry name" value="NODULATION PROTEIN J"/>
    <property type="match status" value="1"/>
</dbReference>
<reference evidence="8 9" key="1">
    <citation type="journal article" date="2019" name="Appl. Environ. Microbiol.">
        <title>Genetic determinants of hydroxycinnamic acid metabolism in heterofermentative lactobacilli.</title>
        <authorList>
            <person name="Gaur G."/>
            <person name="Oh J.H."/>
            <person name="Filannino P."/>
            <person name="Gobbetti M."/>
            <person name="van Pijkeren J.P."/>
            <person name="Ganzle M.G."/>
        </authorList>
    </citation>
    <scope>NUCLEOTIDE SEQUENCE [LARGE SCALE GENOMIC DNA]</scope>
    <source>
        <strain evidence="8 9">C5</strain>
    </source>
</reference>
<evidence type="ECO:0000256" key="3">
    <source>
        <dbReference type="ARBA" id="ARBA00022989"/>
    </source>
</evidence>
<dbReference type="PIRSF" id="PIRSF006648">
    <property type="entry name" value="DrrB"/>
    <property type="match status" value="1"/>
</dbReference>
<keyword evidence="3 5" id="KW-1133">Transmembrane helix</keyword>
<dbReference type="GO" id="GO:0140359">
    <property type="term" value="F:ABC-type transporter activity"/>
    <property type="evidence" value="ECO:0007669"/>
    <property type="project" value="InterPro"/>
</dbReference>
<reference evidence="7" key="2">
    <citation type="submission" date="2022-06" db="EMBL/GenBank/DDBJ databases">
        <title>Antifungal cultures and metabolites of lactic acid bacteria for use in dairy fermentations.</title>
        <authorList>
            <person name="Zhao Z."/>
            <person name="Gaenzle M."/>
        </authorList>
    </citation>
    <scope>NUCLEOTIDE SEQUENCE</scope>
    <source>
        <strain evidence="7">FUA3126</strain>
    </source>
</reference>
<dbReference type="EMBL" id="JANDJP010000014">
    <property type="protein sequence ID" value="MDF9914551.1"/>
    <property type="molecule type" value="Genomic_DNA"/>
</dbReference>
<proteinExistence type="inferred from homology"/>
<feature type="transmembrane region" description="Helical" evidence="5">
    <location>
        <begin position="56"/>
        <end position="75"/>
    </location>
</feature>
<feature type="transmembrane region" description="Helical" evidence="5">
    <location>
        <begin position="171"/>
        <end position="192"/>
    </location>
</feature>
<feature type="transmembrane region" description="Helical" evidence="5">
    <location>
        <begin position="28"/>
        <end position="50"/>
    </location>
</feature>
<dbReference type="EMBL" id="WEZQ01000001">
    <property type="protein sequence ID" value="MYV16159.1"/>
    <property type="molecule type" value="Genomic_DNA"/>
</dbReference>
<keyword evidence="5" id="KW-1003">Cell membrane</keyword>
<dbReference type="GO" id="GO:0043190">
    <property type="term" value="C:ATP-binding cassette (ABC) transporter complex"/>
    <property type="evidence" value="ECO:0007669"/>
    <property type="project" value="InterPro"/>
</dbReference>
<evidence type="ECO:0000313" key="9">
    <source>
        <dbReference type="Proteomes" id="UP000449209"/>
    </source>
</evidence>
<comment type="caution">
    <text evidence="8">The sequence shown here is derived from an EMBL/GenBank/DDBJ whole genome shotgun (WGS) entry which is preliminary data.</text>
</comment>
<dbReference type="PANTHER" id="PTHR43229:SF2">
    <property type="entry name" value="NODULATION PROTEIN J"/>
    <property type="match status" value="1"/>
</dbReference>
<dbReference type="OrthoDB" id="9778589at2"/>
<evidence type="ECO:0000313" key="8">
    <source>
        <dbReference type="EMBL" id="MYV16159.1"/>
    </source>
</evidence>
<dbReference type="RefSeq" id="WP_161002762.1">
    <property type="nucleotide sequence ID" value="NZ_JAIWJF010000001.1"/>
</dbReference>
<dbReference type="InterPro" id="IPR000412">
    <property type="entry name" value="ABC_2_transport"/>
</dbReference>
<evidence type="ECO:0000256" key="1">
    <source>
        <dbReference type="ARBA" id="ARBA00004141"/>
    </source>
</evidence>
<evidence type="ECO:0000259" key="6">
    <source>
        <dbReference type="PROSITE" id="PS51012"/>
    </source>
</evidence>
<gene>
    <name evidence="8" type="ORF">GB993_01265</name>
    <name evidence="7" type="ORF">NNA32_09840</name>
</gene>
<dbReference type="PRINTS" id="PR00164">
    <property type="entry name" value="ABC2TRNSPORT"/>
</dbReference>
<keyword evidence="2 5" id="KW-0812">Transmembrane</keyword>
<keyword evidence="5" id="KW-0813">Transport</keyword>
<evidence type="ECO:0000256" key="4">
    <source>
        <dbReference type="ARBA" id="ARBA00023136"/>
    </source>
</evidence>
<evidence type="ECO:0000313" key="10">
    <source>
        <dbReference type="Proteomes" id="UP001152867"/>
    </source>
</evidence>
<dbReference type="Pfam" id="PF01061">
    <property type="entry name" value="ABC2_membrane"/>
    <property type="match status" value="1"/>
</dbReference>
<keyword evidence="10" id="KW-1185">Reference proteome</keyword>
<dbReference type="AlphaFoldDB" id="A0A6N9I003"/>
<dbReference type="Proteomes" id="UP001152867">
    <property type="component" value="Unassembled WGS sequence"/>
</dbReference>
<dbReference type="InterPro" id="IPR047817">
    <property type="entry name" value="ABC2_TM_bact-type"/>
</dbReference>
<evidence type="ECO:0000256" key="5">
    <source>
        <dbReference type="RuleBase" id="RU361157"/>
    </source>
</evidence>
<keyword evidence="4 5" id="KW-0472">Membrane</keyword>
<dbReference type="InterPro" id="IPR051784">
    <property type="entry name" value="Nod_factor_ABC_transporter"/>
</dbReference>
<feature type="transmembrane region" description="Helical" evidence="5">
    <location>
        <begin position="226"/>
        <end position="248"/>
    </location>
</feature>
<comment type="similarity">
    <text evidence="5">Belongs to the ABC-2 integral membrane protein family.</text>
</comment>
<feature type="domain" description="ABC transmembrane type-2" evidence="6">
    <location>
        <begin position="26"/>
        <end position="251"/>
    </location>
</feature>
<name>A0A6N9I003_9LACO</name>
<organism evidence="8 9">
    <name type="scientific">Furfurilactobacillus milii</name>
    <dbReference type="NCBI Taxonomy" id="2888272"/>
    <lineage>
        <taxon>Bacteria</taxon>
        <taxon>Bacillati</taxon>
        <taxon>Bacillota</taxon>
        <taxon>Bacilli</taxon>
        <taxon>Lactobacillales</taxon>
        <taxon>Lactobacillaceae</taxon>
        <taxon>Furfurilactobacillus</taxon>
    </lineage>
</organism>
<evidence type="ECO:0000313" key="7">
    <source>
        <dbReference type="EMBL" id="MDF9914551.1"/>
    </source>
</evidence>
<dbReference type="Proteomes" id="UP000449209">
    <property type="component" value="Unassembled WGS sequence"/>
</dbReference>
<dbReference type="InterPro" id="IPR013525">
    <property type="entry name" value="ABC2_TM"/>
</dbReference>
<sequence length="254" mass="28836">MYKLSLRSIKHVIQRNYMSFRKLFKVSVFPNLLDPILYLIAMGIGLANFVGNVEGMPYFLFVTSGLVAATSMNAATNEATTNAFIQMRVEKTYYAVSMTPVNLQDIIIGQAIWAGIRATIFGTLFLIIAGFLGAIHSWLVIFVPFLLFLNGLLFGLLGLIFTLLVPNRDYLNYYAMLVIQPMYMFSDTFFPVANMPRWLQPYCWLSPLYHAVKVCRGLMLGNPTGIWFHLGWLVVVVILIAGLPIYLVHRRLVY</sequence>
<evidence type="ECO:0000256" key="2">
    <source>
        <dbReference type="ARBA" id="ARBA00022692"/>
    </source>
</evidence>
<dbReference type="PROSITE" id="PS51012">
    <property type="entry name" value="ABC_TM2"/>
    <property type="match status" value="1"/>
</dbReference>
<comment type="subcellular location">
    <subcellularLocation>
        <location evidence="5">Cell membrane</location>
        <topology evidence="5">Multi-pass membrane protein</topology>
    </subcellularLocation>
    <subcellularLocation>
        <location evidence="1">Membrane</location>
        <topology evidence="1">Multi-pass membrane protein</topology>
    </subcellularLocation>
</comment>
<protein>
    <recommendedName>
        <fullName evidence="5">Transport permease protein</fullName>
    </recommendedName>
</protein>
<accession>A0A6N9I003</accession>
<feature type="transmembrane region" description="Helical" evidence="5">
    <location>
        <begin position="138"/>
        <end position="164"/>
    </location>
</feature>
<feature type="transmembrane region" description="Helical" evidence="5">
    <location>
        <begin position="111"/>
        <end position="132"/>
    </location>
</feature>